<dbReference type="AlphaFoldDB" id="A0A7S0ZQT8"/>
<protein>
    <submittedName>
        <fullName evidence="1">Uncharacterized protein</fullName>
    </submittedName>
</protein>
<name>A0A7S0ZQT8_NOCSC</name>
<organism evidence="1">
    <name type="scientific">Noctiluca scintillans</name>
    <name type="common">Sea sparkle</name>
    <name type="synonym">Red tide dinoflagellate</name>
    <dbReference type="NCBI Taxonomy" id="2966"/>
    <lineage>
        <taxon>Eukaryota</taxon>
        <taxon>Sar</taxon>
        <taxon>Alveolata</taxon>
        <taxon>Dinophyceae</taxon>
        <taxon>Noctilucales</taxon>
        <taxon>Noctilucaceae</taxon>
        <taxon>Noctiluca</taxon>
    </lineage>
</organism>
<evidence type="ECO:0000313" key="1">
    <source>
        <dbReference type="EMBL" id="CAD8829533.1"/>
    </source>
</evidence>
<proteinExistence type="predicted"/>
<reference evidence="1" key="1">
    <citation type="submission" date="2021-01" db="EMBL/GenBank/DDBJ databases">
        <authorList>
            <person name="Corre E."/>
            <person name="Pelletier E."/>
            <person name="Niang G."/>
            <person name="Scheremetjew M."/>
            <person name="Finn R."/>
            <person name="Kale V."/>
            <person name="Holt S."/>
            <person name="Cochrane G."/>
            <person name="Meng A."/>
            <person name="Brown T."/>
            <person name="Cohen L."/>
        </authorList>
    </citation>
    <scope>NUCLEOTIDE SEQUENCE</scope>
</reference>
<accession>A0A7S0ZQT8</accession>
<gene>
    <name evidence="1" type="ORF">NSCI0253_LOCUS3879</name>
</gene>
<sequence>MSGNLFLTCLRLRFEEAGSWSEVWGLKTSEKEDILEQEDITSSASEINDTRVKPSWKQWLERAFLRKRSGTRAFGAAGSSLQLSPHSQDGILNVAERTGNSLNGVAVTTALASKDATWSPSQRFYFEFEVEVLEILVADTLEIGFVWEPPQANDLPEVAHQLPQSVVMGGDLPHTFLDGSDLGKVSGWRPLIHVMRTSVIGALLEVRAPRGSEAGSLLFKVYQDNSLRAERRCEPRSWHGSKSKPPHGVVDVRGCVRRVRLLDSSCLF</sequence>
<dbReference type="EMBL" id="HBFQ01005457">
    <property type="protein sequence ID" value="CAD8829533.1"/>
    <property type="molecule type" value="Transcribed_RNA"/>
</dbReference>